<dbReference type="Proteomes" id="UP001152795">
    <property type="component" value="Unassembled WGS sequence"/>
</dbReference>
<reference evidence="1" key="1">
    <citation type="submission" date="2020-04" db="EMBL/GenBank/DDBJ databases">
        <authorList>
            <person name="Alioto T."/>
            <person name="Alioto T."/>
            <person name="Gomez Garrido J."/>
        </authorList>
    </citation>
    <scope>NUCLEOTIDE SEQUENCE</scope>
    <source>
        <strain evidence="1">A484AB</strain>
    </source>
</reference>
<comment type="caution">
    <text evidence="1">The sequence shown here is derived from an EMBL/GenBank/DDBJ whole genome shotgun (WGS) entry which is preliminary data.</text>
</comment>
<dbReference type="EMBL" id="CACRXK020000264">
    <property type="protein sequence ID" value="CAB3980163.1"/>
    <property type="molecule type" value="Genomic_DNA"/>
</dbReference>
<proteinExistence type="predicted"/>
<gene>
    <name evidence="1" type="ORF">PACLA_8A055172</name>
</gene>
<protein>
    <submittedName>
        <fullName evidence="1">Uncharacterized protein</fullName>
    </submittedName>
</protein>
<name>A0A6S7FSS0_PARCT</name>
<sequence length="116" mass="13822">MPVRYVVYGYYNTTDAANQIALHPIPYYGDFRLQSLRRRKHWIDLDKLKRARSEPSRQLSKACLHKDMHFKADDFLYTLNMSELKERTFPRLMRDEIGVSVHPTVVQPVVERQEDI</sequence>
<dbReference type="AlphaFoldDB" id="A0A6S7FSS0"/>
<evidence type="ECO:0000313" key="1">
    <source>
        <dbReference type="EMBL" id="CAB3980163.1"/>
    </source>
</evidence>
<keyword evidence="2" id="KW-1185">Reference proteome</keyword>
<accession>A0A6S7FSS0</accession>
<evidence type="ECO:0000313" key="2">
    <source>
        <dbReference type="Proteomes" id="UP001152795"/>
    </source>
</evidence>
<organism evidence="1 2">
    <name type="scientific">Paramuricea clavata</name>
    <name type="common">Red gorgonian</name>
    <name type="synonym">Violescent sea-whip</name>
    <dbReference type="NCBI Taxonomy" id="317549"/>
    <lineage>
        <taxon>Eukaryota</taxon>
        <taxon>Metazoa</taxon>
        <taxon>Cnidaria</taxon>
        <taxon>Anthozoa</taxon>
        <taxon>Octocorallia</taxon>
        <taxon>Malacalcyonacea</taxon>
        <taxon>Plexauridae</taxon>
        <taxon>Paramuricea</taxon>
    </lineage>
</organism>